<evidence type="ECO:0000313" key="2">
    <source>
        <dbReference type="Proteomes" id="UP001189429"/>
    </source>
</evidence>
<gene>
    <name evidence="1" type="ORF">PCOR1329_LOCUS17758</name>
</gene>
<organism evidence="1 2">
    <name type="scientific">Prorocentrum cordatum</name>
    <dbReference type="NCBI Taxonomy" id="2364126"/>
    <lineage>
        <taxon>Eukaryota</taxon>
        <taxon>Sar</taxon>
        <taxon>Alveolata</taxon>
        <taxon>Dinophyceae</taxon>
        <taxon>Prorocentrales</taxon>
        <taxon>Prorocentraceae</taxon>
        <taxon>Prorocentrum</taxon>
    </lineage>
</organism>
<dbReference type="Proteomes" id="UP001189429">
    <property type="component" value="Unassembled WGS sequence"/>
</dbReference>
<reference evidence="1" key="1">
    <citation type="submission" date="2023-10" db="EMBL/GenBank/DDBJ databases">
        <authorList>
            <person name="Chen Y."/>
            <person name="Shah S."/>
            <person name="Dougan E. K."/>
            <person name="Thang M."/>
            <person name="Chan C."/>
        </authorList>
    </citation>
    <scope>NUCLEOTIDE SEQUENCE [LARGE SCALE GENOMIC DNA]</scope>
</reference>
<name>A0ABN9R5I9_9DINO</name>
<accession>A0ABN9R5I9</accession>
<keyword evidence="2" id="KW-1185">Reference proteome</keyword>
<protein>
    <submittedName>
        <fullName evidence="1">Uncharacterized protein</fullName>
    </submittedName>
</protein>
<proteinExistence type="predicted"/>
<sequence>MHDSVFYSFRPCPFSCAFQLPVSSSLLPPRRPRFQIPPSSPLSFSSSSLLEFAARPLSEVVAALLALACVSAEFGVSRSPPRVMPEVEDVSLDGAAQVQTR</sequence>
<comment type="caution">
    <text evidence="1">The sequence shown here is derived from an EMBL/GenBank/DDBJ whole genome shotgun (WGS) entry which is preliminary data.</text>
</comment>
<dbReference type="EMBL" id="CAUYUJ010005546">
    <property type="protein sequence ID" value="CAK0814059.1"/>
    <property type="molecule type" value="Genomic_DNA"/>
</dbReference>
<evidence type="ECO:0000313" key="1">
    <source>
        <dbReference type="EMBL" id="CAK0814059.1"/>
    </source>
</evidence>